<dbReference type="SUPFAM" id="SSF50998">
    <property type="entry name" value="Quinoprotein alcohol dehydrogenase-like"/>
    <property type="match status" value="1"/>
</dbReference>
<dbReference type="InterPro" id="IPR011047">
    <property type="entry name" value="Quinoprotein_ADH-like_sf"/>
</dbReference>
<evidence type="ECO:0000313" key="3">
    <source>
        <dbReference type="Proteomes" id="UP001382455"/>
    </source>
</evidence>
<proteinExistence type="predicted"/>
<keyword evidence="3" id="KW-1185">Reference proteome</keyword>
<dbReference type="RefSeq" id="WP_336435796.1">
    <property type="nucleotide sequence ID" value="NZ_JBAWKS010000001.1"/>
</dbReference>
<dbReference type="Pfam" id="PF13360">
    <property type="entry name" value="PQQ_2"/>
    <property type="match status" value="1"/>
</dbReference>
<feature type="domain" description="Pyrrolo-quinoline quinone repeat" evidence="1">
    <location>
        <begin position="9"/>
        <end position="75"/>
    </location>
</feature>
<dbReference type="EMBL" id="JBAWKS010000001">
    <property type="protein sequence ID" value="MEI4550695.1"/>
    <property type="molecule type" value="Genomic_DNA"/>
</dbReference>
<name>A0ABU8EUQ3_9GAMM</name>
<dbReference type="Gene3D" id="2.130.10.10">
    <property type="entry name" value="YVTN repeat-like/Quinoprotein amine dehydrogenase"/>
    <property type="match status" value="1"/>
</dbReference>
<sequence>MNYLILGINGHVVAINKDDGSELWRKKLKSGTITVVSSDNTKVYASSSGHLFCLDKATGEQIWTNSLKGLGYGTCIIDVGNHAASVSGTLAGNTAATAATTAAIAASGSVSAGDGG</sequence>
<organism evidence="2 3">
    <name type="scientific">Pseudoalteromonas spongiae</name>
    <dbReference type="NCBI Taxonomy" id="298657"/>
    <lineage>
        <taxon>Bacteria</taxon>
        <taxon>Pseudomonadati</taxon>
        <taxon>Pseudomonadota</taxon>
        <taxon>Gammaproteobacteria</taxon>
        <taxon>Alteromonadales</taxon>
        <taxon>Pseudoalteromonadaceae</taxon>
        <taxon>Pseudoalteromonas</taxon>
    </lineage>
</organism>
<reference evidence="2 3" key="1">
    <citation type="submission" date="2023-12" db="EMBL/GenBank/DDBJ databases">
        <title>Friends and Foes: Symbiotic and Algicidal bacterial influence on Karenia brevis blooms.</title>
        <authorList>
            <person name="Fei C."/>
            <person name="Mohamed A.R."/>
            <person name="Booker A."/>
            <person name="Arshad M."/>
            <person name="Klass S."/>
            <person name="Ahn S."/>
            <person name="Gilbert P.M."/>
            <person name="Heil C.A."/>
            <person name="Martinez J.M."/>
            <person name="Amin S.A."/>
        </authorList>
    </citation>
    <scope>NUCLEOTIDE SEQUENCE [LARGE SCALE GENOMIC DNA]</scope>
    <source>
        <strain evidence="2 3">CE15</strain>
    </source>
</reference>
<protein>
    <submittedName>
        <fullName evidence="2">PQQ-binding-like beta-propeller repeat protein</fullName>
    </submittedName>
</protein>
<gene>
    <name evidence="2" type="ORF">WAE96_13575</name>
</gene>
<accession>A0ABU8EUQ3</accession>
<comment type="caution">
    <text evidence="2">The sequence shown here is derived from an EMBL/GenBank/DDBJ whole genome shotgun (WGS) entry which is preliminary data.</text>
</comment>
<evidence type="ECO:0000313" key="2">
    <source>
        <dbReference type="EMBL" id="MEI4550695.1"/>
    </source>
</evidence>
<dbReference type="Proteomes" id="UP001382455">
    <property type="component" value="Unassembled WGS sequence"/>
</dbReference>
<dbReference type="InterPro" id="IPR015943">
    <property type="entry name" value="WD40/YVTN_repeat-like_dom_sf"/>
</dbReference>
<dbReference type="InterPro" id="IPR002372">
    <property type="entry name" value="PQQ_rpt_dom"/>
</dbReference>
<evidence type="ECO:0000259" key="1">
    <source>
        <dbReference type="Pfam" id="PF13360"/>
    </source>
</evidence>